<gene>
    <name evidence="1" type="ORF">LCGC14_2172220</name>
</gene>
<sequence length="639" mass="67045">VPRAEDGTLTIVNSIVACQTSANNFGSEVINGGDVQSWFEGQDANQTLTPADLMLDDNGYTPLVGSPLIANTQVGAFDGTTNWMEGWTVGINGGFPTDIDNALSQGLASDVSSEFPEITDKPVYRLTEDTTFTADVTLTNDAHWILNGRTAVGNDRADATILYVQAGTTLIGETGDDFLVVRRGSQINANGNATAPITMTSIQDAEGDAGQFGGDISDDNSGVLRYIVVKHAGKTLGNGDELNGISFAGVGSETKVEYIQVHQNLDDGVEFFGGTVNVRNIVLTDIGDDAFDWSFGWTGRAQNIYIQQSAVGGDNAIEADNSEFDSDATPLTKPVISNVTIVGADGTNGVRLRAGTAGVLRNVVITGPEEYSNCLRVGSDSVANAESGELSIEYSVVACSEDNNFGSEAISGGNVQSWFEGQTGNQTLTAAGLSLATDGFTPKSSSPLLGSGVDSSDLDSFFTKTDYIGAFDGDNNWMDGWTVAITPSFPEDIQNALEQGFATDVSTSFPEITDKPVYQLTSDVVFTSDVTLTNDAHWILKGRTAVGNDRTDATTLYVQFGTTLIGESGDDFLVVRRGSKIEAVGSATQPITMTSIEDVTGGETTIGQWGGLVLLGNAPANSCGDQEGEATADELANCG</sequence>
<dbReference type="PANTHER" id="PTHR41339:SF1">
    <property type="entry name" value="SECRETED PROTEIN"/>
    <property type="match status" value="1"/>
</dbReference>
<feature type="non-terminal residue" evidence="1">
    <location>
        <position position="1"/>
    </location>
</feature>
<dbReference type="PANTHER" id="PTHR41339">
    <property type="entry name" value="LIPL48"/>
    <property type="match status" value="1"/>
</dbReference>
<comment type="caution">
    <text evidence="1">The sequence shown here is derived from an EMBL/GenBank/DDBJ whole genome shotgun (WGS) entry which is preliminary data.</text>
</comment>
<protein>
    <recommendedName>
        <fullName evidence="2">Lipoprotein</fullName>
    </recommendedName>
</protein>
<dbReference type="InterPro" id="IPR011050">
    <property type="entry name" value="Pectin_lyase_fold/virulence"/>
</dbReference>
<accession>A0A0F9EBW8</accession>
<proteinExistence type="predicted"/>
<reference evidence="1" key="1">
    <citation type="journal article" date="2015" name="Nature">
        <title>Complex archaea that bridge the gap between prokaryotes and eukaryotes.</title>
        <authorList>
            <person name="Spang A."/>
            <person name="Saw J.H."/>
            <person name="Jorgensen S.L."/>
            <person name="Zaremba-Niedzwiedzka K."/>
            <person name="Martijn J."/>
            <person name="Lind A.E."/>
            <person name="van Eijk R."/>
            <person name="Schleper C."/>
            <person name="Guy L."/>
            <person name="Ettema T.J."/>
        </authorList>
    </citation>
    <scope>NUCLEOTIDE SEQUENCE</scope>
</reference>
<dbReference type="AlphaFoldDB" id="A0A0F9EBW8"/>
<organism evidence="1">
    <name type="scientific">marine sediment metagenome</name>
    <dbReference type="NCBI Taxonomy" id="412755"/>
    <lineage>
        <taxon>unclassified sequences</taxon>
        <taxon>metagenomes</taxon>
        <taxon>ecological metagenomes</taxon>
    </lineage>
</organism>
<dbReference type="SUPFAM" id="SSF51126">
    <property type="entry name" value="Pectin lyase-like"/>
    <property type="match status" value="1"/>
</dbReference>
<dbReference type="EMBL" id="LAZR01028065">
    <property type="protein sequence ID" value="KKL63726.1"/>
    <property type="molecule type" value="Genomic_DNA"/>
</dbReference>
<name>A0A0F9EBW8_9ZZZZ</name>
<evidence type="ECO:0008006" key="2">
    <source>
        <dbReference type="Google" id="ProtNLM"/>
    </source>
</evidence>
<feature type="non-terminal residue" evidence="1">
    <location>
        <position position="639"/>
    </location>
</feature>
<evidence type="ECO:0000313" key="1">
    <source>
        <dbReference type="EMBL" id="KKL63726.1"/>
    </source>
</evidence>